<dbReference type="HOGENOM" id="CLU_1261515_0_0_1"/>
<gene>
    <name evidence="2" type="ORF">UCREL1_2796</name>
</gene>
<feature type="compositionally biased region" description="Low complexity" evidence="1">
    <location>
        <begin position="154"/>
        <end position="169"/>
    </location>
</feature>
<sequence>MRTGCVCRHCRCPNFAQEGESRGLCLVCERVELWGKNSPAYRGCRCTCRCKLQVVVEDHHDHLHDQNSHHHGGHPHPHPHPYHPRTPHPPGNRLQHQRHVSAYTTTTTPTRMNNNNNNNNNMRKDSSPASATHLLCADCAEQHRSNPRRHRPHGTSPGNSPSSSPTPSTRRNHHRRVTSIGISISAFKGIGFTPSSKIKERKRPCLTPYARKQCNMIAG</sequence>
<feature type="region of interest" description="Disordered" evidence="1">
    <location>
        <begin position="63"/>
        <end position="129"/>
    </location>
</feature>
<name>M7T056_EUTLA</name>
<keyword evidence="3" id="KW-1185">Reference proteome</keyword>
<dbReference type="KEGG" id="ela:UCREL1_2796"/>
<accession>M7T056</accession>
<feature type="region of interest" description="Disordered" evidence="1">
    <location>
        <begin position="143"/>
        <end position="174"/>
    </location>
</feature>
<evidence type="ECO:0000313" key="2">
    <source>
        <dbReference type="EMBL" id="EMR70173.1"/>
    </source>
</evidence>
<dbReference type="OrthoDB" id="4736506at2759"/>
<reference evidence="3" key="1">
    <citation type="journal article" date="2013" name="Genome Announc.">
        <title>Draft genome sequence of the grapevine dieback fungus Eutypa lata UCR-EL1.</title>
        <authorList>
            <person name="Blanco-Ulate B."/>
            <person name="Rolshausen P.E."/>
            <person name="Cantu D."/>
        </authorList>
    </citation>
    <scope>NUCLEOTIDE SEQUENCE [LARGE SCALE GENOMIC DNA]</scope>
    <source>
        <strain evidence="3">UCR-EL1</strain>
    </source>
</reference>
<proteinExistence type="predicted"/>
<evidence type="ECO:0000313" key="3">
    <source>
        <dbReference type="Proteomes" id="UP000012174"/>
    </source>
</evidence>
<feature type="compositionally biased region" description="Basic residues" evidence="1">
    <location>
        <begin position="69"/>
        <end position="86"/>
    </location>
</feature>
<organism evidence="2 3">
    <name type="scientific">Eutypa lata (strain UCR-EL1)</name>
    <name type="common">Grapevine dieback disease fungus</name>
    <name type="synonym">Eutypa armeniacae</name>
    <dbReference type="NCBI Taxonomy" id="1287681"/>
    <lineage>
        <taxon>Eukaryota</taxon>
        <taxon>Fungi</taxon>
        <taxon>Dikarya</taxon>
        <taxon>Ascomycota</taxon>
        <taxon>Pezizomycotina</taxon>
        <taxon>Sordariomycetes</taxon>
        <taxon>Xylariomycetidae</taxon>
        <taxon>Xylariales</taxon>
        <taxon>Diatrypaceae</taxon>
        <taxon>Eutypa</taxon>
    </lineage>
</organism>
<dbReference type="AlphaFoldDB" id="M7T056"/>
<evidence type="ECO:0000256" key="1">
    <source>
        <dbReference type="SAM" id="MobiDB-lite"/>
    </source>
</evidence>
<protein>
    <submittedName>
        <fullName evidence="2">Uncharacterized protein</fullName>
    </submittedName>
</protein>
<dbReference type="Proteomes" id="UP000012174">
    <property type="component" value="Unassembled WGS sequence"/>
</dbReference>
<dbReference type="EMBL" id="KB705924">
    <property type="protein sequence ID" value="EMR70173.1"/>
    <property type="molecule type" value="Genomic_DNA"/>
</dbReference>
<feature type="compositionally biased region" description="Low complexity" evidence="1">
    <location>
        <begin position="104"/>
        <end position="121"/>
    </location>
</feature>